<dbReference type="PRINTS" id="PR00616">
    <property type="entry name" value="CCAATSUBUNTB"/>
</dbReference>
<reference evidence="11" key="1">
    <citation type="journal article" date="2009" name="Science">
        <title>The B73 maize genome: complexity, diversity, and dynamics.</title>
        <authorList>
            <person name="Schnable P.S."/>
            <person name="Ware D."/>
            <person name="Fulton R.S."/>
            <person name="Stein J.C."/>
            <person name="Wei F."/>
            <person name="Pasternak S."/>
            <person name="Liang C."/>
            <person name="Zhang J."/>
            <person name="Fulton L."/>
            <person name="Graves T.A."/>
            <person name="Minx P."/>
            <person name="Reily A.D."/>
            <person name="Courtney L."/>
            <person name="Kruchowski S.S."/>
            <person name="Tomlinson C."/>
            <person name="Strong C."/>
            <person name="Delehaunty K."/>
            <person name="Fronick C."/>
            <person name="Courtney B."/>
            <person name="Rock S.M."/>
            <person name="Belter E."/>
            <person name="Du F."/>
            <person name="Kim K."/>
            <person name="Abbott R.M."/>
            <person name="Cotton M."/>
            <person name="Levy A."/>
            <person name="Marchetto P."/>
            <person name="Ochoa K."/>
            <person name="Jackson S.M."/>
            <person name="Gillam B."/>
            <person name="Chen W."/>
            <person name="Yan L."/>
            <person name="Higginbotham J."/>
            <person name="Cardenas M."/>
            <person name="Waligorski J."/>
            <person name="Applebaum E."/>
            <person name="Phelps L."/>
            <person name="Falcone J."/>
            <person name="Kanchi K."/>
            <person name="Thane T."/>
            <person name="Scimone A."/>
            <person name="Thane N."/>
            <person name="Henke J."/>
            <person name="Wang T."/>
            <person name="Ruppert J."/>
            <person name="Shah N."/>
            <person name="Rotter K."/>
            <person name="Hodges J."/>
            <person name="Ingenthron E."/>
            <person name="Cordes M."/>
            <person name="Kohlberg S."/>
            <person name="Sgro J."/>
            <person name="Delgado B."/>
            <person name="Mead K."/>
            <person name="Chinwalla A."/>
            <person name="Leonard S."/>
            <person name="Crouse K."/>
            <person name="Collura K."/>
            <person name="Kudrna D."/>
            <person name="Currie J."/>
            <person name="He R."/>
            <person name="Angelova A."/>
            <person name="Rajasekar S."/>
            <person name="Mueller T."/>
            <person name="Lomeli R."/>
            <person name="Scara G."/>
            <person name="Ko A."/>
            <person name="Delaney K."/>
            <person name="Wissotski M."/>
            <person name="Lopez G."/>
            <person name="Campos D."/>
            <person name="Braidotti M."/>
            <person name="Ashley E."/>
            <person name="Golser W."/>
            <person name="Kim H."/>
            <person name="Lee S."/>
            <person name="Lin J."/>
            <person name="Dujmic Z."/>
            <person name="Kim W."/>
            <person name="Talag J."/>
            <person name="Zuccolo A."/>
            <person name="Fan C."/>
            <person name="Sebastian A."/>
            <person name="Kramer M."/>
            <person name="Spiegel L."/>
            <person name="Nascimento L."/>
            <person name="Zutavern T."/>
            <person name="Miller B."/>
            <person name="Ambroise C."/>
            <person name="Muller S."/>
            <person name="Spooner W."/>
            <person name="Narechania A."/>
            <person name="Ren L."/>
            <person name="Wei S."/>
            <person name="Kumari S."/>
            <person name="Faga B."/>
            <person name="Levy M.J."/>
            <person name="McMahan L."/>
            <person name="Van Buren P."/>
            <person name="Vaughn M.W."/>
            <person name="Ying K."/>
            <person name="Yeh C.-T."/>
            <person name="Emrich S.J."/>
            <person name="Jia Y."/>
            <person name="Kalyanaraman A."/>
            <person name="Hsia A.-P."/>
            <person name="Barbazuk W.B."/>
            <person name="Baucom R.S."/>
            <person name="Brutnell T.P."/>
            <person name="Carpita N.C."/>
            <person name="Chaparro C."/>
            <person name="Chia J.-M."/>
            <person name="Deragon J.-M."/>
            <person name="Estill J.C."/>
            <person name="Fu Y."/>
            <person name="Jeddeloh J.A."/>
            <person name="Han Y."/>
            <person name="Lee H."/>
            <person name="Li P."/>
            <person name="Lisch D.R."/>
            <person name="Liu S."/>
            <person name="Liu Z."/>
            <person name="Nagel D.H."/>
            <person name="McCann M.C."/>
            <person name="SanMiguel P."/>
            <person name="Myers A.M."/>
            <person name="Nettleton D."/>
            <person name="Nguyen J."/>
            <person name="Penning B.W."/>
            <person name="Ponnala L."/>
            <person name="Schneider K.L."/>
            <person name="Schwartz D.C."/>
            <person name="Sharma A."/>
            <person name="Soderlund C."/>
            <person name="Springer N.M."/>
            <person name="Sun Q."/>
            <person name="Wang H."/>
            <person name="Waterman M."/>
            <person name="Westerman R."/>
            <person name="Wolfgruber T.K."/>
            <person name="Yang L."/>
            <person name="Yu Y."/>
            <person name="Zhang L."/>
            <person name="Zhou S."/>
            <person name="Zhu Q."/>
            <person name="Bennetzen J.L."/>
            <person name="Dawe R.K."/>
            <person name="Jiang J."/>
            <person name="Jiang N."/>
            <person name="Presting G.G."/>
            <person name="Wessler S.R."/>
            <person name="Aluru S."/>
            <person name="Martienssen R.A."/>
            <person name="Clifton S.W."/>
            <person name="McCombie W.R."/>
            <person name="Wing R.A."/>
            <person name="Wilson R.K."/>
        </authorList>
    </citation>
    <scope>NUCLEOTIDE SEQUENCE [LARGE SCALE GENOMIC DNA]</scope>
    <source>
        <strain evidence="11">cv. B73</strain>
    </source>
</reference>
<evidence type="ECO:0000256" key="9">
    <source>
        <dbReference type="SAM" id="MobiDB-lite"/>
    </source>
</evidence>
<evidence type="ECO:0000256" key="3">
    <source>
        <dbReference type="ARBA" id="ARBA00023125"/>
    </source>
</evidence>
<dbReference type="Pfam" id="PF02045">
    <property type="entry name" value="CBFB_NFYA"/>
    <property type="match status" value="1"/>
</dbReference>
<keyword evidence="3 8" id="KW-0238">DNA-binding</keyword>
<feature type="region of interest" description="Disordered" evidence="9">
    <location>
        <begin position="135"/>
        <end position="184"/>
    </location>
</feature>
<protein>
    <recommendedName>
        <fullName evidence="8">Nuclear transcription factor Y subunit</fullName>
    </recommendedName>
</protein>
<dbReference type="InParanoid" id="A0A804P8Y3"/>
<dbReference type="InterPro" id="IPR018362">
    <property type="entry name" value="CCAAT-binding_factor_CS"/>
</dbReference>
<accession>A0A804P8Y3</accession>
<dbReference type="Gramene" id="Zm00001eb216950_T001">
    <property type="protein sequence ID" value="Zm00001eb216950_P001"/>
    <property type="gene ID" value="Zm00001eb216950"/>
</dbReference>
<evidence type="ECO:0000256" key="7">
    <source>
        <dbReference type="ARBA" id="ARBA00025911"/>
    </source>
</evidence>
<keyword evidence="2 8" id="KW-0805">Transcription regulation</keyword>
<dbReference type="SMART" id="SM00521">
    <property type="entry name" value="CBF"/>
    <property type="match status" value="1"/>
</dbReference>
<reference evidence="10" key="3">
    <citation type="submission" date="2021-05" db="UniProtKB">
        <authorList>
            <consortium name="EnsemblPlants"/>
        </authorList>
    </citation>
    <scope>IDENTIFICATION</scope>
    <source>
        <strain evidence="10">cv. B73</strain>
    </source>
</reference>
<dbReference type="AlphaFoldDB" id="A0A804P8Y3"/>
<evidence type="ECO:0000256" key="5">
    <source>
        <dbReference type="ARBA" id="ARBA00023163"/>
    </source>
</evidence>
<keyword evidence="11" id="KW-1185">Reference proteome</keyword>
<dbReference type="Gene3D" id="6.10.250.2430">
    <property type="match status" value="1"/>
</dbReference>
<evidence type="ECO:0000256" key="1">
    <source>
        <dbReference type="ARBA" id="ARBA00004123"/>
    </source>
</evidence>
<dbReference type="PROSITE" id="PS51152">
    <property type="entry name" value="NFYA_HAP2_2"/>
    <property type="match status" value="1"/>
</dbReference>
<proteinExistence type="inferred from homology"/>
<evidence type="ECO:0000313" key="10">
    <source>
        <dbReference type="EnsemblPlants" id="Zm00001eb216950_P001"/>
    </source>
</evidence>
<comment type="subcellular location">
    <subcellularLocation>
        <location evidence="1 8">Nucleus</location>
    </subcellularLocation>
</comment>
<feature type="compositionally biased region" description="Basic and acidic residues" evidence="9">
    <location>
        <begin position="165"/>
        <end position="184"/>
    </location>
</feature>
<dbReference type="PROSITE" id="PS00686">
    <property type="entry name" value="NFYA_HAP2_1"/>
    <property type="match status" value="1"/>
</dbReference>
<comment type="subunit">
    <text evidence="7">Heterotrimeric transcription factor composed of three components, NF-YA, NF-YB and NF-YC. NF-YB and NF-YC must interact and dimerize for NF-YA association and DNA binding.</text>
</comment>
<dbReference type="InterPro" id="IPR001289">
    <property type="entry name" value="NFYA"/>
</dbReference>
<evidence type="ECO:0000256" key="4">
    <source>
        <dbReference type="ARBA" id="ARBA00023159"/>
    </source>
</evidence>
<dbReference type="Proteomes" id="UP000007305">
    <property type="component" value="Chromosome 5"/>
</dbReference>
<dbReference type="GO" id="GO:0016602">
    <property type="term" value="C:CCAAT-binding factor complex"/>
    <property type="evidence" value="ECO:0007669"/>
    <property type="project" value="InterPro"/>
</dbReference>
<evidence type="ECO:0000256" key="8">
    <source>
        <dbReference type="RuleBase" id="RU367155"/>
    </source>
</evidence>
<feature type="compositionally biased region" description="Basic residues" evidence="9">
    <location>
        <begin position="145"/>
        <end position="155"/>
    </location>
</feature>
<dbReference type="PANTHER" id="PTHR12632">
    <property type="entry name" value="TRANSCRIPTION FACTOR NF-Y ALPHA-RELATED"/>
    <property type="match status" value="1"/>
</dbReference>
<dbReference type="GO" id="GO:0003677">
    <property type="term" value="F:DNA binding"/>
    <property type="evidence" value="ECO:0007669"/>
    <property type="project" value="UniProtKB-KW"/>
</dbReference>
<keyword evidence="6 8" id="KW-0539">Nucleus</keyword>
<comment type="similarity">
    <text evidence="8">Belongs to the NFYA/HAP2 subunit family.</text>
</comment>
<reference evidence="10" key="2">
    <citation type="submission" date="2019-07" db="EMBL/GenBank/DDBJ databases">
        <authorList>
            <person name="Seetharam A."/>
            <person name="Woodhouse M."/>
            <person name="Cannon E."/>
        </authorList>
    </citation>
    <scope>NUCLEOTIDE SEQUENCE [LARGE SCALE GENOMIC DNA]</scope>
    <source>
        <strain evidence="10">cv. B73</strain>
    </source>
</reference>
<dbReference type="EnsemblPlants" id="Zm00001eb216950_T001">
    <property type="protein sequence ID" value="Zm00001eb216950_P001"/>
    <property type="gene ID" value="Zm00001eb216950"/>
</dbReference>
<evidence type="ECO:0000256" key="6">
    <source>
        <dbReference type="ARBA" id="ARBA00023242"/>
    </source>
</evidence>
<keyword evidence="4" id="KW-0010">Activator</keyword>
<evidence type="ECO:0000256" key="2">
    <source>
        <dbReference type="ARBA" id="ARBA00023015"/>
    </source>
</evidence>
<comment type="function">
    <text evidence="8">Component of the sequence-specific heterotrimeric transcription factor (NF-Y) which specifically recognizes a 5'-CCAAT-3' box motif found in the promoters of its target genes.</text>
</comment>
<keyword evidence="5 8" id="KW-0804">Transcription</keyword>
<organism evidence="10 11">
    <name type="scientific">Zea mays</name>
    <name type="common">Maize</name>
    <dbReference type="NCBI Taxonomy" id="4577"/>
    <lineage>
        <taxon>Eukaryota</taxon>
        <taxon>Viridiplantae</taxon>
        <taxon>Streptophyta</taxon>
        <taxon>Embryophyta</taxon>
        <taxon>Tracheophyta</taxon>
        <taxon>Spermatophyta</taxon>
        <taxon>Magnoliopsida</taxon>
        <taxon>Liliopsida</taxon>
        <taxon>Poales</taxon>
        <taxon>Poaceae</taxon>
        <taxon>PACMAD clade</taxon>
        <taxon>Panicoideae</taxon>
        <taxon>Andropogonodae</taxon>
        <taxon>Andropogoneae</taxon>
        <taxon>Tripsacinae</taxon>
        <taxon>Zea</taxon>
    </lineage>
</organism>
<dbReference type="GO" id="GO:0003700">
    <property type="term" value="F:DNA-binding transcription factor activity"/>
    <property type="evidence" value="ECO:0007669"/>
    <property type="project" value="UniProtKB-UniRule"/>
</dbReference>
<name>A0A804P8Y3_MAIZE</name>
<sequence>MLSRPGGTTNLVEPRGQAAALPSGGPAVQPWWNIKWKRCWSRKAPCHIADTCFGARVFGTILAAGSEPINCFCSISISCSIAVLRPLLRRRCCSLWKSRCVSEEPVYVNAKQYRGILRRRQSRAKAELERKRWSKQESRIFTSPRHQHAMTRRARGNGGRFLNTKKSDRVPPDDLIQLRRHNEA</sequence>
<evidence type="ECO:0000313" key="11">
    <source>
        <dbReference type="Proteomes" id="UP000007305"/>
    </source>
</evidence>